<reference evidence="1" key="1">
    <citation type="submission" date="2018-11" db="EMBL/GenBank/DDBJ databases">
        <authorList>
            <consortium name="Pathogen Informatics"/>
        </authorList>
    </citation>
    <scope>NUCLEOTIDE SEQUENCE</scope>
</reference>
<proteinExistence type="predicted"/>
<sequence>MEKQIRQEMDASAEKARSDPIAADDFALDVVYHQPPPNYKVRGCDIFTWKSHS</sequence>
<protein>
    <submittedName>
        <fullName evidence="1">Uncharacterized protein</fullName>
    </submittedName>
</protein>
<accession>A0A448WL84</accession>
<organism evidence="1 2">
    <name type="scientific">Protopolystoma xenopodis</name>
    <dbReference type="NCBI Taxonomy" id="117903"/>
    <lineage>
        <taxon>Eukaryota</taxon>
        <taxon>Metazoa</taxon>
        <taxon>Spiralia</taxon>
        <taxon>Lophotrochozoa</taxon>
        <taxon>Platyhelminthes</taxon>
        <taxon>Monogenea</taxon>
        <taxon>Polyopisthocotylea</taxon>
        <taxon>Polystomatidea</taxon>
        <taxon>Polystomatidae</taxon>
        <taxon>Protopolystoma</taxon>
    </lineage>
</organism>
<dbReference type="Proteomes" id="UP000784294">
    <property type="component" value="Unassembled WGS sequence"/>
</dbReference>
<name>A0A448WL84_9PLAT</name>
<keyword evidence="2" id="KW-1185">Reference proteome</keyword>
<dbReference type="AlphaFoldDB" id="A0A448WL84"/>
<evidence type="ECO:0000313" key="2">
    <source>
        <dbReference type="Proteomes" id="UP000784294"/>
    </source>
</evidence>
<comment type="caution">
    <text evidence="1">The sequence shown here is derived from an EMBL/GenBank/DDBJ whole genome shotgun (WGS) entry which is preliminary data.</text>
</comment>
<gene>
    <name evidence="1" type="ORF">PXEA_LOCUS7922</name>
</gene>
<evidence type="ECO:0000313" key="1">
    <source>
        <dbReference type="EMBL" id="VEL14482.1"/>
    </source>
</evidence>
<dbReference type="EMBL" id="CAAALY010021306">
    <property type="protein sequence ID" value="VEL14482.1"/>
    <property type="molecule type" value="Genomic_DNA"/>
</dbReference>